<proteinExistence type="predicted"/>
<dbReference type="EMBL" id="JADWDJ010000015">
    <property type="protein sequence ID" value="KAG5269111.1"/>
    <property type="molecule type" value="Genomic_DNA"/>
</dbReference>
<evidence type="ECO:0000313" key="3">
    <source>
        <dbReference type="Proteomes" id="UP000823561"/>
    </source>
</evidence>
<accession>A0AAV6G8T5</accession>
<dbReference type="AlphaFoldDB" id="A0AAV6G8T5"/>
<dbReference type="PANTHER" id="PTHR45737">
    <property type="entry name" value="VON WILLEBRAND FACTOR A DOMAIN-CONTAINING PROTEIN 5A"/>
    <property type="match status" value="1"/>
</dbReference>
<protein>
    <submittedName>
        <fullName evidence="2">Uncharacterized protein</fullName>
    </submittedName>
</protein>
<feature type="transmembrane region" description="Helical" evidence="1">
    <location>
        <begin position="69"/>
        <end position="87"/>
    </location>
</feature>
<reference evidence="2" key="1">
    <citation type="submission" date="2020-10" db="EMBL/GenBank/DDBJ databases">
        <title>Chromosome-scale genome assembly of the Allis shad, Alosa alosa.</title>
        <authorList>
            <person name="Margot Z."/>
            <person name="Christophe K."/>
            <person name="Cabau C."/>
            <person name="Louis A."/>
            <person name="Berthelot C."/>
            <person name="Parey E."/>
            <person name="Roest Crollius H."/>
            <person name="Montfort J."/>
            <person name="Robinson-Rechavi M."/>
            <person name="Bucao C."/>
            <person name="Bouchez O."/>
            <person name="Gislard M."/>
            <person name="Lluch J."/>
            <person name="Milhes M."/>
            <person name="Lampietro C."/>
            <person name="Lopez Roques C."/>
            <person name="Donnadieu C."/>
            <person name="Braasch I."/>
            <person name="Desvignes T."/>
            <person name="Postlethwait J."/>
            <person name="Bobe J."/>
            <person name="Guiguen Y."/>
        </authorList>
    </citation>
    <scope>NUCLEOTIDE SEQUENCE</scope>
    <source>
        <strain evidence="2">M-15738</strain>
        <tissue evidence="2">Blood</tissue>
    </source>
</reference>
<keyword evidence="1" id="KW-0812">Transmembrane</keyword>
<organism evidence="2 3">
    <name type="scientific">Alosa alosa</name>
    <name type="common">allis shad</name>
    <dbReference type="NCBI Taxonomy" id="278164"/>
    <lineage>
        <taxon>Eukaryota</taxon>
        <taxon>Metazoa</taxon>
        <taxon>Chordata</taxon>
        <taxon>Craniata</taxon>
        <taxon>Vertebrata</taxon>
        <taxon>Euteleostomi</taxon>
        <taxon>Actinopterygii</taxon>
        <taxon>Neopterygii</taxon>
        <taxon>Teleostei</taxon>
        <taxon>Clupei</taxon>
        <taxon>Clupeiformes</taxon>
        <taxon>Clupeoidei</taxon>
        <taxon>Clupeidae</taxon>
        <taxon>Alosa</taxon>
    </lineage>
</organism>
<dbReference type="PANTHER" id="PTHR45737:SF6">
    <property type="entry name" value="VON WILLEBRAND FACTOR A DOMAIN-CONTAINING PROTEIN 5A"/>
    <property type="match status" value="1"/>
</dbReference>
<keyword evidence="1" id="KW-1133">Transmembrane helix</keyword>
<keyword evidence="1" id="KW-0472">Membrane</keyword>
<feature type="non-terminal residue" evidence="2">
    <location>
        <position position="124"/>
    </location>
</feature>
<comment type="caution">
    <text evidence="2">The sequence shown here is derived from an EMBL/GenBank/DDBJ whole genome shotgun (WGS) entry which is preliminary data.</text>
</comment>
<sequence>QNYVNCDFTNDQFNSNVIKVPQTHEDPLLELISLQKADGSWKMESALVKLLGRTHEAADKSMPMRANKAVWATVLALIWLYGFCLEARDEWQFVAMKAASWIQAQKVDCVSQCVQAGNALLGCQ</sequence>
<evidence type="ECO:0000313" key="2">
    <source>
        <dbReference type="EMBL" id="KAG5269111.1"/>
    </source>
</evidence>
<evidence type="ECO:0000256" key="1">
    <source>
        <dbReference type="SAM" id="Phobius"/>
    </source>
</evidence>
<gene>
    <name evidence="2" type="ORF">AALO_G00198410</name>
</gene>
<feature type="non-terminal residue" evidence="2">
    <location>
        <position position="1"/>
    </location>
</feature>
<keyword evidence="3" id="KW-1185">Reference proteome</keyword>
<dbReference type="Proteomes" id="UP000823561">
    <property type="component" value="Chromosome 15"/>
</dbReference>
<name>A0AAV6G8T5_9TELE</name>